<reference evidence="3" key="2">
    <citation type="journal article" date="2021" name="PeerJ">
        <title>Extensive microbial diversity within the chicken gut microbiome revealed by metagenomics and culture.</title>
        <authorList>
            <person name="Gilroy R."/>
            <person name="Ravi A."/>
            <person name="Getino M."/>
            <person name="Pursley I."/>
            <person name="Horton D.L."/>
            <person name="Alikhan N.F."/>
            <person name="Baker D."/>
            <person name="Gharbi K."/>
            <person name="Hall N."/>
            <person name="Watson M."/>
            <person name="Adriaenssens E.M."/>
            <person name="Foster-Nyarko E."/>
            <person name="Jarju S."/>
            <person name="Secka A."/>
            <person name="Antonio M."/>
            <person name="Oren A."/>
            <person name="Chaudhuri R.R."/>
            <person name="La Ragione R."/>
            <person name="Hildebrand F."/>
            <person name="Pallen M.J."/>
        </authorList>
    </citation>
    <scope>NUCLEOTIDE SEQUENCE</scope>
    <source>
        <strain evidence="3">ChiGjej2B2-16831</strain>
    </source>
</reference>
<organism evidence="3 4">
    <name type="scientific">Candidatus Aphodomorpha intestinavium</name>
    <dbReference type="NCBI Taxonomy" id="2840672"/>
    <lineage>
        <taxon>Bacteria</taxon>
        <taxon>Bacillati</taxon>
        <taxon>Bacillota</taxon>
        <taxon>Clostridia</taxon>
        <taxon>Eubacteriales</taxon>
        <taxon>Candidatus Aphodomorpha</taxon>
    </lineage>
</organism>
<dbReference type="InterPro" id="IPR046555">
    <property type="entry name" value="DUF6709"/>
</dbReference>
<keyword evidence="2" id="KW-0812">Transmembrane</keyword>
<feature type="region of interest" description="Disordered" evidence="1">
    <location>
        <begin position="236"/>
        <end position="300"/>
    </location>
</feature>
<evidence type="ECO:0000313" key="4">
    <source>
        <dbReference type="Proteomes" id="UP000824128"/>
    </source>
</evidence>
<name>A0A9D1N3X1_9FIRM</name>
<keyword evidence="2" id="KW-0472">Membrane</keyword>
<evidence type="ECO:0000256" key="2">
    <source>
        <dbReference type="SAM" id="Phobius"/>
    </source>
</evidence>
<gene>
    <name evidence="3" type="ORF">IAD24_03965</name>
</gene>
<feature type="transmembrane region" description="Helical" evidence="2">
    <location>
        <begin position="207"/>
        <end position="228"/>
    </location>
</feature>
<evidence type="ECO:0000256" key="1">
    <source>
        <dbReference type="SAM" id="MobiDB-lite"/>
    </source>
</evidence>
<protein>
    <submittedName>
        <fullName evidence="3">Uncharacterized protein</fullName>
    </submittedName>
</protein>
<dbReference type="AlphaFoldDB" id="A0A9D1N3X1"/>
<dbReference type="EMBL" id="DVNZ01000126">
    <property type="protein sequence ID" value="HIU94294.1"/>
    <property type="molecule type" value="Genomic_DNA"/>
</dbReference>
<dbReference type="Proteomes" id="UP000824128">
    <property type="component" value="Unassembled WGS sequence"/>
</dbReference>
<evidence type="ECO:0000313" key="3">
    <source>
        <dbReference type="EMBL" id="HIU94294.1"/>
    </source>
</evidence>
<keyword evidence="2" id="KW-1133">Transmembrane helix</keyword>
<reference evidence="3" key="1">
    <citation type="submission" date="2020-10" db="EMBL/GenBank/DDBJ databases">
        <authorList>
            <person name="Gilroy R."/>
        </authorList>
    </citation>
    <scope>NUCLEOTIDE SEQUENCE</scope>
    <source>
        <strain evidence="3">ChiGjej2B2-16831</strain>
    </source>
</reference>
<proteinExistence type="predicted"/>
<sequence>MEAKGWTAVRIFRLAVLGILAVALLTGGTLRLRDALANEDVAAPDFNLLTEEELAGTPYVSGNVELVLDCFAESYTTRNDVRVSDESDELYYLVPAAPTDSEGYYHCTYLLCLEVRPEHFAVMDQIMDETWDENFTGDEYTRFEIGTSRVTSMESDLLALREEYAEEVGLVDWLAESELLGTTDEAEIRARILPYVVRVGVGPESPLVGVALFAAGLLVLGVFLYQLLHRRQQANPYGQNDGGPAAHYDGSTPDGGVSPYGAAAQNDAAPFHDDAAQNDAAPFRDAAAQDEPLPPRGEGE</sequence>
<comment type="caution">
    <text evidence="3">The sequence shown here is derived from an EMBL/GenBank/DDBJ whole genome shotgun (WGS) entry which is preliminary data.</text>
</comment>
<dbReference type="Pfam" id="PF20456">
    <property type="entry name" value="DUF6709"/>
    <property type="match status" value="1"/>
</dbReference>
<accession>A0A9D1N3X1</accession>